<accession>A0A0Q9WH57</accession>
<name>A0A0Q9WH57_DROVI</name>
<proteinExistence type="predicted"/>
<sequence length="56" mass="5970">MKSECDCVCVCIGSTESAVTEKLLASLSRKGVNVDVDVNANSERKVYGDSKNNNST</sequence>
<keyword evidence="2" id="KW-1185">Reference proteome</keyword>
<protein>
    <submittedName>
        <fullName evidence="1">Uncharacterized protein, isoform B</fullName>
    </submittedName>
</protein>
<dbReference type="Proteomes" id="UP000008792">
    <property type="component" value="Unassembled WGS sequence"/>
</dbReference>
<gene>
    <name evidence="1" type="primary">Dvir\GJ26619</name>
    <name evidence="1" type="ORF">Dvir_GJ26619</name>
</gene>
<organism evidence="1 2">
    <name type="scientific">Drosophila virilis</name>
    <name type="common">Fruit fly</name>
    <dbReference type="NCBI Taxonomy" id="7244"/>
    <lineage>
        <taxon>Eukaryota</taxon>
        <taxon>Metazoa</taxon>
        <taxon>Ecdysozoa</taxon>
        <taxon>Arthropoda</taxon>
        <taxon>Hexapoda</taxon>
        <taxon>Insecta</taxon>
        <taxon>Pterygota</taxon>
        <taxon>Neoptera</taxon>
        <taxon>Endopterygota</taxon>
        <taxon>Diptera</taxon>
        <taxon>Brachycera</taxon>
        <taxon>Muscomorpha</taxon>
        <taxon>Ephydroidea</taxon>
        <taxon>Drosophilidae</taxon>
        <taxon>Drosophila</taxon>
    </lineage>
</organism>
<dbReference type="EMBL" id="CH940648">
    <property type="protein sequence ID" value="KRF80037.1"/>
    <property type="molecule type" value="Genomic_DNA"/>
</dbReference>
<evidence type="ECO:0000313" key="1">
    <source>
        <dbReference type="EMBL" id="KRF80037.1"/>
    </source>
</evidence>
<dbReference type="InParanoid" id="A0A0Q9WH57"/>
<dbReference type="AlphaFoldDB" id="A0A0Q9WH57"/>
<reference evidence="1 2" key="1">
    <citation type="journal article" date="2007" name="Nature">
        <title>Evolution of genes and genomes on the Drosophila phylogeny.</title>
        <authorList>
            <consortium name="Drosophila 12 Genomes Consortium"/>
            <person name="Clark A.G."/>
            <person name="Eisen M.B."/>
            <person name="Smith D.R."/>
            <person name="Bergman C.M."/>
            <person name="Oliver B."/>
            <person name="Markow T.A."/>
            <person name="Kaufman T.C."/>
            <person name="Kellis M."/>
            <person name="Gelbart W."/>
            <person name="Iyer V.N."/>
            <person name="Pollard D.A."/>
            <person name="Sackton T.B."/>
            <person name="Larracuente A.M."/>
            <person name="Singh N.D."/>
            <person name="Abad J.P."/>
            <person name="Abt D.N."/>
            <person name="Adryan B."/>
            <person name="Aguade M."/>
            <person name="Akashi H."/>
            <person name="Anderson W.W."/>
            <person name="Aquadro C.F."/>
            <person name="Ardell D.H."/>
            <person name="Arguello R."/>
            <person name="Artieri C.G."/>
            <person name="Barbash D.A."/>
            <person name="Barker D."/>
            <person name="Barsanti P."/>
            <person name="Batterham P."/>
            <person name="Batzoglou S."/>
            <person name="Begun D."/>
            <person name="Bhutkar A."/>
            <person name="Blanco E."/>
            <person name="Bosak S.A."/>
            <person name="Bradley R.K."/>
            <person name="Brand A.D."/>
            <person name="Brent M.R."/>
            <person name="Brooks A.N."/>
            <person name="Brown R.H."/>
            <person name="Butlin R.K."/>
            <person name="Caggese C."/>
            <person name="Calvi B.R."/>
            <person name="Bernardo de Carvalho A."/>
            <person name="Caspi A."/>
            <person name="Castrezana S."/>
            <person name="Celniker S.E."/>
            <person name="Chang J.L."/>
            <person name="Chapple C."/>
            <person name="Chatterji S."/>
            <person name="Chinwalla A."/>
            <person name="Civetta A."/>
            <person name="Clifton S.W."/>
            <person name="Comeron J.M."/>
            <person name="Costello J.C."/>
            <person name="Coyne J.A."/>
            <person name="Daub J."/>
            <person name="David R.G."/>
            <person name="Delcher A.L."/>
            <person name="Delehaunty K."/>
            <person name="Do C.B."/>
            <person name="Ebling H."/>
            <person name="Edwards K."/>
            <person name="Eickbush T."/>
            <person name="Evans J.D."/>
            <person name="Filipski A."/>
            <person name="Findeiss S."/>
            <person name="Freyhult E."/>
            <person name="Fulton L."/>
            <person name="Fulton R."/>
            <person name="Garcia A.C."/>
            <person name="Gardiner A."/>
            <person name="Garfield D.A."/>
            <person name="Garvin B.E."/>
            <person name="Gibson G."/>
            <person name="Gilbert D."/>
            <person name="Gnerre S."/>
            <person name="Godfrey J."/>
            <person name="Good R."/>
            <person name="Gotea V."/>
            <person name="Gravely B."/>
            <person name="Greenberg A.J."/>
            <person name="Griffiths-Jones S."/>
            <person name="Gross S."/>
            <person name="Guigo R."/>
            <person name="Gustafson E.A."/>
            <person name="Haerty W."/>
            <person name="Hahn M.W."/>
            <person name="Halligan D.L."/>
            <person name="Halpern A.L."/>
            <person name="Halter G.M."/>
            <person name="Han M.V."/>
            <person name="Heger A."/>
            <person name="Hillier L."/>
            <person name="Hinrichs A.S."/>
            <person name="Holmes I."/>
            <person name="Hoskins R.A."/>
            <person name="Hubisz M.J."/>
            <person name="Hultmark D."/>
            <person name="Huntley M.A."/>
            <person name="Jaffe D.B."/>
            <person name="Jagadeeshan S."/>
            <person name="Jeck W.R."/>
            <person name="Johnson J."/>
            <person name="Jones C.D."/>
            <person name="Jordan W.C."/>
            <person name="Karpen G.H."/>
            <person name="Kataoka E."/>
            <person name="Keightley P.D."/>
            <person name="Kheradpour P."/>
            <person name="Kirkness E.F."/>
            <person name="Koerich L.B."/>
            <person name="Kristiansen K."/>
            <person name="Kudrna D."/>
            <person name="Kulathinal R.J."/>
            <person name="Kumar S."/>
            <person name="Kwok R."/>
            <person name="Lander E."/>
            <person name="Langley C.H."/>
            <person name="Lapoint R."/>
            <person name="Lazzaro B.P."/>
            <person name="Lee S.J."/>
            <person name="Levesque L."/>
            <person name="Li R."/>
            <person name="Lin C.F."/>
            <person name="Lin M.F."/>
            <person name="Lindblad-Toh K."/>
            <person name="Llopart A."/>
            <person name="Long M."/>
            <person name="Low L."/>
            <person name="Lozovsky E."/>
            <person name="Lu J."/>
            <person name="Luo M."/>
            <person name="Machado C.A."/>
            <person name="Makalowski W."/>
            <person name="Marzo M."/>
            <person name="Matsuda M."/>
            <person name="Matzkin L."/>
            <person name="McAllister B."/>
            <person name="McBride C.S."/>
            <person name="McKernan B."/>
            <person name="McKernan K."/>
            <person name="Mendez-Lago M."/>
            <person name="Minx P."/>
            <person name="Mollenhauer M.U."/>
            <person name="Montooth K."/>
            <person name="Mount S.M."/>
            <person name="Mu X."/>
            <person name="Myers E."/>
            <person name="Negre B."/>
            <person name="Newfeld S."/>
            <person name="Nielsen R."/>
            <person name="Noor M.A."/>
            <person name="O'Grady P."/>
            <person name="Pachter L."/>
            <person name="Papaceit M."/>
            <person name="Parisi M.J."/>
            <person name="Parisi M."/>
            <person name="Parts L."/>
            <person name="Pedersen J.S."/>
            <person name="Pesole G."/>
            <person name="Phillippy A.M."/>
            <person name="Ponting C.P."/>
            <person name="Pop M."/>
            <person name="Porcelli D."/>
            <person name="Powell J.R."/>
            <person name="Prohaska S."/>
            <person name="Pruitt K."/>
            <person name="Puig M."/>
            <person name="Quesneville H."/>
            <person name="Ram K.R."/>
            <person name="Rand D."/>
            <person name="Rasmussen M.D."/>
            <person name="Reed L.K."/>
            <person name="Reenan R."/>
            <person name="Reily A."/>
            <person name="Remington K.A."/>
            <person name="Rieger T.T."/>
            <person name="Ritchie M.G."/>
            <person name="Robin C."/>
            <person name="Rogers Y.H."/>
            <person name="Rohde C."/>
            <person name="Rozas J."/>
            <person name="Rubenfield M.J."/>
            <person name="Ruiz A."/>
            <person name="Russo S."/>
            <person name="Salzberg S.L."/>
            <person name="Sanchez-Gracia A."/>
            <person name="Saranga D.J."/>
            <person name="Sato H."/>
            <person name="Schaeffer S.W."/>
            <person name="Schatz M.C."/>
            <person name="Schlenke T."/>
            <person name="Schwartz R."/>
            <person name="Segarra C."/>
            <person name="Singh R.S."/>
            <person name="Sirot L."/>
            <person name="Sirota M."/>
            <person name="Sisneros N.B."/>
            <person name="Smith C.D."/>
            <person name="Smith T.F."/>
            <person name="Spieth J."/>
            <person name="Stage D.E."/>
            <person name="Stark A."/>
            <person name="Stephan W."/>
            <person name="Strausberg R.L."/>
            <person name="Strempel S."/>
            <person name="Sturgill D."/>
            <person name="Sutton G."/>
            <person name="Sutton G.G."/>
            <person name="Tao W."/>
            <person name="Teichmann S."/>
            <person name="Tobari Y.N."/>
            <person name="Tomimura Y."/>
            <person name="Tsolas J.M."/>
            <person name="Valente V.L."/>
            <person name="Venter E."/>
            <person name="Venter J.C."/>
            <person name="Vicario S."/>
            <person name="Vieira F.G."/>
            <person name="Vilella A.J."/>
            <person name="Villasante A."/>
            <person name="Walenz B."/>
            <person name="Wang J."/>
            <person name="Wasserman M."/>
            <person name="Watts T."/>
            <person name="Wilson D."/>
            <person name="Wilson R.K."/>
            <person name="Wing R.A."/>
            <person name="Wolfner M.F."/>
            <person name="Wong A."/>
            <person name="Wong G.K."/>
            <person name="Wu C.I."/>
            <person name="Wu G."/>
            <person name="Yamamoto D."/>
            <person name="Yang H.P."/>
            <person name="Yang S.P."/>
            <person name="Yorke J.A."/>
            <person name="Yoshida K."/>
            <person name="Zdobnov E."/>
            <person name="Zhang P."/>
            <person name="Zhang Y."/>
            <person name="Zimin A.V."/>
            <person name="Baldwin J."/>
            <person name="Abdouelleil A."/>
            <person name="Abdulkadir J."/>
            <person name="Abebe A."/>
            <person name="Abera B."/>
            <person name="Abreu J."/>
            <person name="Acer S.C."/>
            <person name="Aftuck L."/>
            <person name="Alexander A."/>
            <person name="An P."/>
            <person name="Anderson E."/>
            <person name="Anderson S."/>
            <person name="Arachi H."/>
            <person name="Azer M."/>
            <person name="Bachantsang P."/>
            <person name="Barry A."/>
            <person name="Bayul T."/>
            <person name="Berlin A."/>
            <person name="Bessette D."/>
            <person name="Bloom T."/>
            <person name="Blye J."/>
            <person name="Boguslavskiy L."/>
            <person name="Bonnet C."/>
            <person name="Boukhgalter B."/>
            <person name="Bourzgui I."/>
            <person name="Brown A."/>
            <person name="Cahill P."/>
            <person name="Channer S."/>
            <person name="Cheshatsang Y."/>
            <person name="Chuda L."/>
            <person name="Citroen M."/>
            <person name="Collymore A."/>
            <person name="Cooke P."/>
            <person name="Costello M."/>
            <person name="D'Aco K."/>
            <person name="Daza R."/>
            <person name="De Haan G."/>
            <person name="DeGray S."/>
            <person name="DeMaso C."/>
            <person name="Dhargay N."/>
            <person name="Dooley K."/>
            <person name="Dooley E."/>
            <person name="Doricent M."/>
            <person name="Dorje P."/>
            <person name="Dorjee K."/>
            <person name="Dupes A."/>
            <person name="Elong R."/>
            <person name="Falk J."/>
            <person name="Farina A."/>
            <person name="Faro S."/>
            <person name="Ferguson D."/>
            <person name="Fisher S."/>
            <person name="Foley C.D."/>
            <person name="Franke A."/>
            <person name="Friedrich D."/>
            <person name="Gadbois L."/>
            <person name="Gearin G."/>
            <person name="Gearin C.R."/>
            <person name="Giannoukos G."/>
            <person name="Goode T."/>
            <person name="Graham J."/>
            <person name="Grandbois E."/>
            <person name="Grewal S."/>
            <person name="Gyaltsen K."/>
            <person name="Hafez N."/>
            <person name="Hagos B."/>
            <person name="Hall J."/>
            <person name="Henson C."/>
            <person name="Hollinger A."/>
            <person name="Honan T."/>
            <person name="Huard M.D."/>
            <person name="Hughes L."/>
            <person name="Hurhula B."/>
            <person name="Husby M.E."/>
            <person name="Kamat A."/>
            <person name="Kanga B."/>
            <person name="Kashin S."/>
            <person name="Khazanovich D."/>
            <person name="Kisner P."/>
            <person name="Lance K."/>
            <person name="Lara M."/>
            <person name="Lee W."/>
            <person name="Lennon N."/>
            <person name="Letendre F."/>
            <person name="LeVine R."/>
            <person name="Lipovsky A."/>
            <person name="Liu X."/>
            <person name="Liu J."/>
            <person name="Liu S."/>
            <person name="Lokyitsang T."/>
            <person name="Lokyitsang Y."/>
            <person name="Lubonja R."/>
            <person name="Lui A."/>
            <person name="MacDonald P."/>
            <person name="Magnisalis V."/>
            <person name="Maru K."/>
            <person name="Matthews C."/>
            <person name="McCusker W."/>
            <person name="McDonough S."/>
            <person name="Mehta T."/>
            <person name="Meldrim J."/>
            <person name="Meneus L."/>
            <person name="Mihai O."/>
            <person name="Mihalev A."/>
            <person name="Mihova T."/>
            <person name="Mittelman R."/>
            <person name="Mlenga V."/>
            <person name="Montmayeur A."/>
            <person name="Mulrain L."/>
            <person name="Navidi A."/>
            <person name="Naylor J."/>
            <person name="Negash T."/>
            <person name="Nguyen T."/>
            <person name="Nguyen N."/>
            <person name="Nicol R."/>
            <person name="Norbu C."/>
            <person name="Norbu N."/>
            <person name="Novod N."/>
            <person name="O'Neill B."/>
            <person name="Osman S."/>
            <person name="Markiewicz E."/>
            <person name="Oyono O.L."/>
            <person name="Patti C."/>
            <person name="Phunkhang P."/>
            <person name="Pierre F."/>
            <person name="Priest M."/>
            <person name="Raghuraman S."/>
            <person name="Rege F."/>
            <person name="Reyes R."/>
            <person name="Rise C."/>
            <person name="Rogov P."/>
            <person name="Ross K."/>
            <person name="Ryan E."/>
            <person name="Settipalli S."/>
            <person name="Shea T."/>
            <person name="Sherpa N."/>
            <person name="Shi L."/>
            <person name="Shih D."/>
            <person name="Sparrow T."/>
            <person name="Spaulding J."/>
            <person name="Stalker J."/>
            <person name="Stange-Thomann N."/>
            <person name="Stavropoulos S."/>
            <person name="Stone C."/>
            <person name="Strader C."/>
            <person name="Tesfaye S."/>
            <person name="Thomson T."/>
            <person name="Thoulutsang Y."/>
            <person name="Thoulutsang D."/>
            <person name="Topham K."/>
            <person name="Topping I."/>
            <person name="Tsamla T."/>
            <person name="Vassiliev H."/>
            <person name="Vo A."/>
            <person name="Wangchuk T."/>
            <person name="Wangdi T."/>
            <person name="Weiand M."/>
            <person name="Wilkinson J."/>
            <person name="Wilson A."/>
            <person name="Yadav S."/>
            <person name="Young G."/>
            <person name="Yu Q."/>
            <person name="Zembek L."/>
            <person name="Zhong D."/>
            <person name="Zimmer A."/>
            <person name="Zwirko Z."/>
            <person name="Jaffe D.B."/>
            <person name="Alvarez P."/>
            <person name="Brockman W."/>
            <person name="Butler J."/>
            <person name="Chin C."/>
            <person name="Gnerre S."/>
            <person name="Grabherr M."/>
            <person name="Kleber M."/>
            <person name="Mauceli E."/>
            <person name="MacCallum I."/>
        </authorList>
    </citation>
    <scope>NUCLEOTIDE SEQUENCE [LARGE SCALE GENOMIC DNA]</scope>
    <source>
        <strain evidence="2">Tucson 15010-1051.87</strain>
    </source>
</reference>
<evidence type="ECO:0000313" key="2">
    <source>
        <dbReference type="Proteomes" id="UP000008792"/>
    </source>
</evidence>